<evidence type="ECO:0000259" key="1">
    <source>
        <dbReference type="Pfam" id="PF00754"/>
    </source>
</evidence>
<protein>
    <submittedName>
        <fullName evidence="3">F5/8 type C domain-containing protein</fullName>
    </submittedName>
</protein>
<dbReference type="OrthoDB" id="3966260at2"/>
<dbReference type="SUPFAM" id="SSF49785">
    <property type="entry name" value="Galactose-binding domain-like"/>
    <property type="match status" value="1"/>
</dbReference>
<sequence length="639" mass="71106">MSVWKIKPVFLAICMSAILTVTGVWSGGATVLGAEPGTAQTITPTENTDGLLKNPAMGWMLYVDNTADAFEDPDKYWADFGVAADHASILLIRAPWSQFEPEEGRYAWLYDDKYKRLIQGAKDRGIKLALEVFVNSQDAYRQATPDYVRAAGAEGKWLPFGRGIKSNIRSVTTTAGSYSGSISDILDNSEATSWTSALNVSFPQYITFNFGDDAIIGNTISIVSEYGSGQGITKVDVEYLNGSDWVTAAANVPIVWGTNSDTEEVRNVSFPAVESTAIRLKITDANKKYGNFGISEVYLSDNSPTEQYWTPYEDDPVFREKFDVFLDAFAAEYDDPAITDFVDVYGLGWWGEMHNLNLKMETEQQAANWLTDKFTSRFSRVLLNSVEGGYLIDLADQTAINGITAGIRRASYASPQYLPQEAKDKIVSVWKKGVPVFAENNFQVYDTWRTTWSPFYPNVGTMLRQAVIEAIYTHSNVLDLRRPDDATTWITRYPELVHYFNKYGGYRFVLNSVKLPAEIDSGATFAINQSWKNTSVGLFPNKRPNWNHKYKVAYALLDKTNGTKVSHSIVDDVEPGDWLRGQDYAYSSEISFPGASAGEYDLGVAIVDTTLGDKPAIQLAIMNAKSVEGWYSIGEILVR</sequence>
<gene>
    <name evidence="3" type="ORF">DFP98_105124</name>
</gene>
<dbReference type="EMBL" id="QRDZ01000005">
    <property type="protein sequence ID" value="RED85119.1"/>
    <property type="molecule type" value="Genomic_DNA"/>
</dbReference>
<dbReference type="InterPro" id="IPR017853">
    <property type="entry name" value="GH"/>
</dbReference>
<dbReference type="SUPFAM" id="SSF51445">
    <property type="entry name" value="(Trans)glycosidases"/>
    <property type="match status" value="1"/>
</dbReference>
<dbReference type="InterPro" id="IPR000421">
    <property type="entry name" value="FA58C"/>
</dbReference>
<dbReference type="Proteomes" id="UP000256977">
    <property type="component" value="Unassembled WGS sequence"/>
</dbReference>
<dbReference type="AlphaFoldDB" id="A0A3D9KF94"/>
<dbReference type="Pfam" id="PF00754">
    <property type="entry name" value="F5_F8_type_C"/>
    <property type="match status" value="1"/>
</dbReference>
<dbReference type="Pfam" id="PF16116">
    <property type="entry name" value="DUF4832"/>
    <property type="match status" value="1"/>
</dbReference>
<keyword evidence="4" id="KW-1185">Reference proteome</keyword>
<dbReference type="RefSeq" id="WP_116060126.1">
    <property type="nucleotide sequence ID" value="NZ_QRDZ01000005.1"/>
</dbReference>
<proteinExistence type="predicted"/>
<dbReference type="Gene3D" id="3.20.20.80">
    <property type="entry name" value="Glycosidases"/>
    <property type="match status" value="1"/>
</dbReference>
<dbReference type="InterPro" id="IPR032267">
    <property type="entry name" value="DUF4832"/>
</dbReference>
<comment type="caution">
    <text evidence="3">The sequence shown here is derived from an EMBL/GenBank/DDBJ whole genome shotgun (WGS) entry which is preliminary data.</text>
</comment>
<dbReference type="Gene3D" id="2.60.120.260">
    <property type="entry name" value="Galactose-binding domain-like"/>
    <property type="match status" value="1"/>
</dbReference>
<name>A0A3D9KF94_9BACL</name>
<accession>A0A3D9KF94</accession>
<organism evidence="3 4">
    <name type="scientific">Cohnella phaseoli</name>
    <dbReference type="NCBI Taxonomy" id="456490"/>
    <lineage>
        <taxon>Bacteria</taxon>
        <taxon>Bacillati</taxon>
        <taxon>Bacillota</taxon>
        <taxon>Bacilli</taxon>
        <taxon>Bacillales</taxon>
        <taxon>Paenibacillaceae</taxon>
        <taxon>Cohnella</taxon>
    </lineage>
</organism>
<dbReference type="InterPro" id="IPR008979">
    <property type="entry name" value="Galactose-bd-like_sf"/>
</dbReference>
<evidence type="ECO:0000313" key="4">
    <source>
        <dbReference type="Proteomes" id="UP000256977"/>
    </source>
</evidence>
<feature type="domain" description="F5/8 type C" evidence="1">
    <location>
        <begin position="175"/>
        <end position="289"/>
    </location>
</feature>
<feature type="domain" description="DUF4832" evidence="2">
    <location>
        <begin position="464"/>
        <end position="621"/>
    </location>
</feature>
<evidence type="ECO:0000313" key="3">
    <source>
        <dbReference type="EMBL" id="RED85119.1"/>
    </source>
</evidence>
<reference evidence="3 4" key="1">
    <citation type="submission" date="2018-07" db="EMBL/GenBank/DDBJ databases">
        <title>Genomic Encyclopedia of Type Strains, Phase III (KMG-III): the genomes of soil and plant-associated and newly described type strains.</title>
        <authorList>
            <person name="Whitman W."/>
        </authorList>
    </citation>
    <scope>NUCLEOTIDE SEQUENCE [LARGE SCALE GENOMIC DNA]</scope>
    <source>
        <strain evidence="3 4">CECT 7287</strain>
    </source>
</reference>
<evidence type="ECO:0000259" key="2">
    <source>
        <dbReference type="Pfam" id="PF16116"/>
    </source>
</evidence>